<dbReference type="InterPro" id="IPR023210">
    <property type="entry name" value="NADP_OxRdtase_dom"/>
</dbReference>
<evidence type="ECO:0000313" key="4">
    <source>
        <dbReference type="Proteomes" id="UP000001425"/>
    </source>
</evidence>
<dbReference type="PIR" id="S75444">
    <property type="entry name" value="S75444"/>
</dbReference>
<dbReference type="Proteomes" id="UP000001425">
    <property type="component" value="Chromosome"/>
</dbReference>
<dbReference type="InterPro" id="IPR050791">
    <property type="entry name" value="Aldo-Keto_reductase"/>
</dbReference>
<reference evidence="3 4" key="2">
    <citation type="journal article" date="1996" name="DNA Res.">
        <title>Sequence analysis of the genome of the unicellular cyanobacterium Synechocystis sp. strain PCC6803. II. Sequence determination of the entire genome and assignment of potential protein-coding regions.</title>
        <authorList>
            <person name="Kaneko T."/>
            <person name="Sato S."/>
            <person name="Kotani H."/>
            <person name="Tanaka A."/>
            <person name="Asamizu E."/>
            <person name="Nakamura Y."/>
            <person name="Miyajima N."/>
            <person name="Hirosawa M."/>
            <person name="Sugiura M."/>
            <person name="Sasamoto S."/>
            <person name="Kimura T."/>
            <person name="Hosouchi T."/>
            <person name="Matsuno A."/>
            <person name="Muraki A."/>
            <person name="Nakazaki N."/>
            <person name="Naruo K."/>
            <person name="Okumura S."/>
            <person name="Shimpo S."/>
            <person name="Takeuchi C."/>
            <person name="Wada T."/>
            <person name="Watanabe A."/>
            <person name="Yamada M."/>
            <person name="Yasuda M."/>
            <person name="Tabata S."/>
        </authorList>
    </citation>
    <scope>NUCLEOTIDE SEQUENCE [LARGE SCALE GENOMIC DNA]</scope>
    <source>
        <strain evidence="4">ATCC 27184 / PCC 6803 / Kazusa</strain>
    </source>
</reference>
<dbReference type="InterPro" id="IPR018170">
    <property type="entry name" value="Aldo/ket_reductase_CS"/>
</dbReference>
<dbReference type="STRING" id="1148.gene:10498875"/>
<protein>
    <submittedName>
        <fullName evidence="3">Slr1503 protein</fullName>
    </submittedName>
</protein>
<proteinExistence type="predicted"/>
<sequence>MTISTTDTSLIIWPAMGCGTWAWGNKLLWGYQPAMNGELERVFRECVAAGITFFDTGDSYGTGRLQGQSEKLLGQFSQAYEGLNQDKICLATKLAPYPWRLTPQAMVGAGMASQQRLQRPIDLVQLHWSTANYAPWQEQPLLKGLVQLCQRGHAKALGLSNFGPKRLQKAYDFCQNEGVSIVSLQVQYSLLSTDPVSKLGLKELCEQLGIKLIAYSPLTLGLLTGKYGPQGPFPPGIRGLLFRRLLPKIQPLLDTLQAIAREREKTMAQVALNWCICQGTMPIPGAKNCQQVQDNLGALGWQLDRGEMDELNNQAAALPQTMVQNIFQSR</sequence>
<dbReference type="PROSITE" id="PS00062">
    <property type="entry name" value="ALDOKETO_REDUCTASE_2"/>
    <property type="match status" value="1"/>
</dbReference>
<name>P73939_SYNY3</name>
<dbReference type="InterPro" id="IPR036812">
    <property type="entry name" value="NAD(P)_OxRdtase_dom_sf"/>
</dbReference>
<dbReference type="PaxDb" id="1148-1653089"/>
<dbReference type="GO" id="GO:0005737">
    <property type="term" value="C:cytoplasm"/>
    <property type="evidence" value="ECO:0000318"/>
    <property type="project" value="GO_Central"/>
</dbReference>
<organism evidence="3 4">
    <name type="scientific">Synechocystis sp. (strain ATCC 27184 / PCC 6803 / Kazusa)</name>
    <dbReference type="NCBI Taxonomy" id="1111708"/>
    <lineage>
        <taxon>Bacteria</taxon>
        <taxon>Bacillati</taxon>
        <taxon>Cyanobacteriota</taxon>
        <taxon>Cyanophyceae</taxon>
        <taxon>Synechococcales</taxon>
        <taxon>Merismopediaceae</taxon>
        <taxon>Synechocystis</taxon>
    </lineage>
</organism>
<dbReference type="AlphaFoldDB" id="P73939"/>
<keyword evidence="4" id="KW-1185">Reference proteome</keyword>
<evidence type="ECO:0000313" key="3">
    <source>
        <dbReference type="EMBL" id="BAA18005.1"/>
    </source>
</evidence>
<dbReference type="FunCoup" id="P73939">
    <property type="interactions" value="163"/>
</dbReference>
<dbReference type="PANTHER" id="PTHR43625">
    <property type="entry name" value="AFLATOXIN B1 ALDEHYDE REDUCTASE"/>
    <property type="match status" value="1"/>
</dbReference>
<dbReference type="InParanoid" id="P73939"/>
<gene>
    <name evidence="3" type="ordered locus">slr1503</name>
</gene>
<dbReference type="SUPFAM" id="SSF51430">
    <property type="entry name" value="NAD(P)-linked oxidoreductase"/>
    <property type="match status" value="1"/>
</dbReference>
<dbReference type="GO" id="GO:0016491">
    <property type="term" value="F:oxidoreductase activity"/>
    <property type="evidence" value="ECO:0007669"/>
    <property type="project" value="UniProtKB-KW"/>
</dbReference>
<dbReference type="eggNOG" id="COG0667">
    <property type="taxonomic scope" value="Bacteria"/>
</dbReference>
<dbReference type="EMBL" id="BA000022">
    <property type="protein sequence ID" value="BAA18005.1"/>
    <property type="molecule type" value="Genomic_DNA"/>
</dbReference>
<dbReference type="PANTHER" id="PTHR43625:SF5">
    <property type="entry name" value="PYRIDOXAL REDUCTASE, CHLOROPLASTIC"/>
    <property type="match status" value="1"/>
</dbReference>
<dbReference type="EnsemblBacteria" id="BAA18005">
    <property type="protein sequence ID" value="BAA18005"/>
    <property type="gene ID" value="BAA18005"/>
</dbReference>
<accession>P73939</accession>
<evidence type="ECO:0000256" key="1">
    <source>
        <dbReference type="ARBA" id="ARBA00023002"/>
    </source>
</evidence>
<feature type="domain" description="NADP-dependent oxidoreductase" evidence="2">
    <location>
        <begin position="16"/>
        <end position="312"/>
    </location>
</feature>
<dbReference type="CDD" id="cd19093">
    <property type="entry name" value="AKR_AtPLR-like"/>
    <property type="match status" value="1"/>
</dbReference>
<dbReference type="KEGG" id="syn:slr1503"/>
<dbReference type="Pfam" id="PF00248">
    <property type="entry name" value="Aldo_ket_red"/>
    <property type="match status" value="1"/>
</dbReference>
<evidence type="ECO:0000259" key="2">
    <source>
        <dbReference type="Pfam" id="PF00248"/>
    </source>
</evidence>
<keyword evidence="1" id="KW-0560">Oxidoreductase</keyword>
<dbReference type="PhylomeDB" id="P73939"/>
<reference evidence="3 4" key="1">
    <citation type="journal article" date="1995" name="DNA Res.">
        <title>Sequence analysis of the genome of the unicellular cyanobacterium Synechocystis sp. strain PCC6803. I. Sequence features in the 1 Mb region from map positions 64% to 92% of the genome.</title>
        <authorList>
            <person name="Kaneko T."/>
            <person name="Tanaka A."/>
            <person name="Sato S."/>
            <person name="Kotani H."/>
            <person name="Sazuka T."/>
            <person name="Miyajima N."/>
            <person name="Sugiura M."/>
            <person name="Tabata S."/>
        </authorList>
    </citation>
    <scope>NUCLEOTIDE SEQUENCE [LARGE SCALE GENOMIC DNA]</scope>
    <source>
        <strain evidence="4">ATCC 27184 / PCC 6803 / Kazusa</strain>
    </source>
</reference>
<dbReference type="Gene3D" id="3.20.20.100">
    <property type="entry name" value="NADP-dependent oxidoreductase domain"/>
    <property type="match status" value="1"/>
</dbReference>